<proteinExistence type="predicted"/>
<keyword evidence="4" id="KW-1185">Reference proteome</keyword>
<reference evidence="3" key="2">
    <citation type="submission" date="2023-05" db="EMBL/GenBank/DDBJ databases">
        <authorList>
            <consortium name="Lawrence Berkeley National Laboratory"/>
            <person name="Steindorff A."/>
            <person name="Hensen N."/>
            <person name="Bonometti L."/>
            <person name="Westerberg I."/>
            <person name="Brannstrom I.O."/>
            <person name="Guillou S."/>
            <person name="Cros-Aarteil S."/>
            <person name="Calhoun S."/>
            <person name="Haridas S."/>
            <person name="Kuo A."/>
            <person name="Mondo S."/>
            <person name="Pangilinan J."/>
            <person name="Riley R."/>
            <person name="Labutti K."/>
            <person name="Andreopoulos B."/>
            <person name="Lipzen A."/>
            <person name="Chen C."/>
            <person name="Yanf M."/>
            <person name="Daum C."/>
            <person name="Ng V."/>
            <person name="Clum A."/>
            <person name="Ohm R."/>
            <person name="Martin F."/>
            <person name="Silar P."/>
            <person name="Natvig D."/>
            <person name="Lalanne C."/>
            <person name="Gautier V."/>
            <person name="Ament-Velasquez S.L."/>
            <person name="Kruys A."/>
            <person name="Hutchinson M.I."/>
            <person name="Powell A.J."/>
            <person name="Barry K."/>
            <person name="Miller A.N."/>
            <person name="Grigoriev I.V."/>
            <person name="Debuchy R."/>
            <person name="Gladieux P."/>
            <person name="Thoren M.H."/>
            <person name="Johannesson H."/>
        </authorList>
    </citation>
    <scope>NUCLEOTIDE SEQUENCE</scope>
    <source>
        <strain evidence="3">PSN243</strain>
    </source>
</reference>
<feature type="compositionally biased region" description="Polar residues" evidence="1">
    <location>
        <begin position="70"/>
        <end position="92"/>
    </location>
</feature>
<organism evidence="3 4">
    <name type="scientific">Podospora aff. communis PSN243</name>
    <dbReference type="NCBI Taxonomy" id="3040156"/>
    <lineage>
        <taxon>Eukaryota</taxon>
        <taxon>Fungi</taxon>
        <taxon>Dikarya</taxon>
        <taxon>Ascomycota</taxon>
        <taxon>Pezizomycotina</taxon>
        <taxon>Sordariomycetes</taxon>
        <taxon>Sordariomycetidae</taxon>
        <taxon>Sordariales</taxon>
        <taxon>Podosporaceae</taxon>
        <taxon>Podospora</taxon>
    </lineage>
</organism>
<name>A0AAV9H0J0_9PEZI</name>
<evidence type="ECO:0000256" key="1">
    <source>
        <dbReference type="SAM" id="MobiDB-lite"/>
    </source>
</evidence>
<evidence type="ECO:0000256" key="2">
    <source>
        <dbReference type="SAM" id="Phobius"/>
    </source>
</evidence>
<evidence type="ECO:0000313" key="3">
    <source>
        <dbReference type="EMBL" id="KAK4452391.1"/>
    </source>
</evidence>
<keyword evidence="2" id="KW-0472">Membrane</keyword>
<dbReference type="EMBL" id="MU865924">
    <property type="protein sequence ID" value="KAK4452391.1"/>
    <property type="molecule type" value="Genomic_DNA"/>
</dbReference>
<protein>
    <submittedName>
        <fullName evidence="3">Uncharacterized protein</fullName>
    </submittedName>
</protein>
<dbReference type="Proteomes" id="UP001321760">
    <property type="component" value="Unassembled WGS sequence"/>
</dbReference>
<comment type="caution">
    <text evidence="3">The sequence shown here is derived from an EMBL/GenBank/DDBJ whole genome shotgun (WGS) entry which is preliminary data.</text>
</comment>
<dbReference type="AlphaFoldDB" id="A0AAV9H0J0"/>
<gene>
    <name evidence="3" type="ORF">QBC34DRAFT_34339</name>
</gene>
<feature type="region of interest" description="Disordered" evidence="1">
    <location>
        <begin position="50"/>
        <end position="92"/>
    </location>
</feature>
<keyword evidence="2" id="KW-1133">Transmembrane helix</keyword>
<evidence type="ECO:0000313" key="4">
    <source>
        <dbReference type="Proteomes" id="UP001321760"/>
    </source>
</evidence>
<keyword evidence="2" id="KW-0812">Transmembrane</keyword>
<feature type="transmembrane region" description="Helical" evidence="2">
    <location>
        <begin position="20"/>
        <end position="38"/>
    </location>
</feature>
<accession>A0AAV9H0J0</accession>
<reference evidence="3" key="1">
    <citation type="journal article" date="2023" name="Mol. Phylogenet. Evol.">
        <title>Genome-scale phylogeny and comparative genomics of the fungal order Sordariales.</title>
        <authorList>
            <person name="Hensen N."/>
            <person name="Bonometti L."/>
            <person name="Westerberg I."/>
            <person name="Brannstrom I.O."/>
            <person name="Guillou S."/>
            <person name="Cros-Aarteil S."/>
            <person name="Calhoun S."/>
            <person name="Haridas S."/>
            <person name="Kuo A."/>
            <person name="Mondo S."/>
            <person name="Pangilinan J."/>
            <person name="Riley R."/>
            <person name="LaButti K."/>
            <person name="Andreopoulos B."/>
            <person name="Lipzen A."/>
            <person name="Chen C."/>
            <person name="Yan M."/>
            <person name="Daum C."/>
            <person name="Ng V."/>
            <person name="Clum A."/>
            <person name="Steindorff A."/>
            <person name="Ohm R.A."/>
            <person name="Martin F."/>
            <person name="Silar P."/>
            <person name="Natvig D.O."/>
            <person name="Lalanne C."/>
            <person name="Gautier V."/>
            <person name="Ament-Velasquez S.L."/>
            <person name="Kruys A."/>
            <person name="Hutchinson M.I."/>
            <person name="Powell A.J."/>
            <person name="Barry K."/>
            <person name="Miller A.N."/>
            <person name="Grigoriev I.V."/>
            <person name="Debuchy R."/>
            <person name="Gladieux P."/>
            <person name="Hiltunen Thoren M."/>
            <person name="Johannesson H."/>
        </authorList>
    </citation>
    <scope>NUCLEOTIDE SEQUENCE</scope>
    <source>
        <strain evidence="3">PSN243</strain>
    </source>
</reference>
<sequence length="92" mass="10347">MNVSLIGKLYLRGWRLPVEWVASFLLLGSTPFPLPLGLRRRKRPCRDLVAPRNFPDSQPPGHARAHRRGNTQFTTGASFNRDTRPSSASSPH</sequence>